<accession>A0ABM4BI82</accession>
<dbReference type="SUPFAM" id="SSF47095">
    <property type="entry name" value="HMG-box"/>
    <property type="match status" value="1"/>
</dbReference>
<keyword evidence="1" id="KW-0539">Nucleus</keyword>
<evidence type="ECO:0000313" key="5">
    <source>
        <dbReference type="RefSeq" id="XP_065648707.1"/>
    </source>
</evidence>
<gene>
    <name evidence="5" type="primary">LOC100210059</name>
</gene>
<keyword evidence="4" id="KW-1185">Reference proteome</keyword>
<dbReference type="Gene3D" id="1.10.30.10">
    <property type="entry name" value="High mobility group box domain"/>
    <property type="match status" value="1"/>
</dbReference>
<dbReference type="GeneID" id="100210059"/>
<sequence>MNLINFLKFSSPIMDYNTSNERKIESNMQNDDNTFNIDFTGLDSDTRKTYSAHLTILDECENSWRNFYEKFNQSINKTSQDNKYDLTKKLLGVSTNISETIHKNILICHESFNSTKESEKSHKSKSDVVRDLEKENAQNQENLKNNQLFSVINNPISYNHTSWSSYQDSSKDQGDKNPDTTVSSECKNDGANDKKIEHVVSLSKEPSNRINVSNVLEKIDRVDDIDTNMYKPIECTKTGKALNQIEYKETSLGQFNRTNLYTSSFLPKAFDIWSEKYRPLVLSEFPNANEKTISEKLFEVWHKIPPKFQSKYYVKADEICKEYLNYKHEFNNSSTKKFNSFKTSTEVLKPKALRFNSIENKFTECKSFHSDVNQLIYNEETNPIDYSTSLKKTMPFDFADKHMKKRISKKKFIDYDIFDENLTAAGYLEDILLSQQNSSLKSNSNCNVNNSYESIINSFDFDMHELDCYLRGDNSELDTNGFLLSMDTKYRSIEKRKKKDKKGPDNNKIKRNNVSKIEAKIKDLQDVRLNKKITIKSGTQLLENETINAASKRFVSLKNRKVRNQLNTK</sequence>
<dbReference type="PROSITE" id="PS50118">
    <property type="entry name" value="HMG_BOX_2"/>
    <property type="match status" value="1"/>
</dbReference>
<evidence type="ECO:0000256" key="2">
    <source>
        <dbReference type="SAM" id="MobiDB-lite"/>
    </source>
</evidence>
<evidence type="ECO:0000256" key="1">
    <source>
        <dbReference type="PROSITE-ProRule" id="PRU00267"/>
    </source>
</evidence>
<proteinExistence type="predicted"/>
<name>A0ABM4BI82_HYDVU</name>
<feature type="domain" description="HMG box" evidence="3">
    <location>
        <begin position="263"/>
        <end position="331"/>
    </location>
</feature>
<feature type="compositionally biased region" description="Basic and acidic residues" evidence="2">
    <location>
        <begin position="169"/>
        <end position="178"/>
    </location>
</feature>
<feature type="DNA-binding region" description="HMG box" evidence="1">
    <location>
        <begin position="263"/>
        <end position="331"/>
    </location>
</feature>
<dbReference type="Proteomes" id="UP001652625">
    <property type="component" value="Chromosome 03"/>
</dbReference>
<reference evidence="5" key="1">
    <citation type="submission" date="2025-08" db="UniProtKB">
        <authorList>
            <consortium name="RefSeq"/>
        </authorList>
    </citation>
    <scope>IDENTIFICATION</scope>
</reference>
<protein>
    <submittedName>
        <fullName evidence="5">Uncharacterized protein LOC100210059 isoform X2</fullName>
    </submittedName>
</protein>
<organism evidence="4 5">
    <name type="scientific">Hydra vulgaris</name>
    <name type="common">Hydra</name>
    <name type="synonym">Hydra attenuata</name>
    <dbReference type="NCBI Taxonomy" id="6087"/>
    <lineage>
        <taxon>Eukaryota</taxon>
        <taxon>Metazoa</taxon>
        <taxon>Cnidaria</taxon>
        <taxon>Hydrozoa</taxon>
        <taxon>Hydroidolina</taxon>
        <taxon>Anthoathecata</taxon>
        <taxon>Aplanulata</taxon>
        <taxon>Hydridae</taxon>
        <taxon>Hydra</taxon>
    </lineage>
</organism>
<dbReference type="InterPro" id="IPR036910">
    <property type="entry name" value="HMG_box_dom_sf"/>
</dbReference>
<feature type="region of interest" description="Disordered" evidence="2">
    <location>
        <begin position="163"/>
        <end position="190"/>
    </location>
</feature>
<evidence type="ECO:0000259" key="3">
    <source>
        <dbReference type="PROSITE" id="PS50118"/>
    </source>
</evidence>
<dbReference type="RefSeq" id="XP_065648707.1">
    <property type="nucleotide sequence ID" value="XM_065792635.1"/>
</dbReference>
<dbReference type="InterPro" id="IPR009071">
    <property type="entry name" value="HMG_box_dom"/>
</dbReference>
<keyword evidence="1" id="KW-0238">DNA-binding</keyword>
<evidence type="ECO:0000313" key="4">
    <source>
        <dbReference type="Proteomes" id="UP001652625"/>
    </source>
</evidence>